<protein>
    <recommendedName>
        <fullName evidence="3 10">Thymidylate kinase</fullName>
        <ecNumber evidence="2 10">2.7.4.9</ecNumber>
    </recommendedName>
    <alternativeName>
        <fullName evidence="10">dTMP kinase</fullName>
    </alternativeName>
</protein>
<dbReference type="Proteomes" id="UP000272729">
    <property type="component" value="Unassembled WGS sequence"/>
</dbReference>
<dbReference type="PANTHER" id="PTHR10344">
    <property type="entry name" value="THYMIDYLATE KINASE"/>
    <property type="match status" value="1"/>
</dbReference>
<evidence type="ECO:0000256" key="1">
    <source>
        <dbReference type="ARBA" id="ARBA00009776"/>
    </source>
</evidence>
<accession>A0A495XFG0</accession>
<evidence type="ECO:0000259" key="11">
    <source>
        <dbReference type="Pfam" id="PF02223"/>
    </source>
</evidence>
<dbReference type="GO" id="GO:0006227">
    <property type="term" value="P:dUDP biosynthetic process"/>
    <property type="evidence" value="ECO:0007669"/>
    <property type="project" value="TreeGrafter"/>
</dbReference>
<gene>
    <name evidence="10" type="primary">tmk</name>
    <name evidence="12" type="ORF">DFJ66_5740</name>
</gene>
<reference evidence="12 13" key="1">
    <citation type="submission" date="2018-10" db="EMBL/GenBank/DDBJ databases">
        <title>Sequencing the genomes of 1000 actinobacteria strains.</title>
        <authorList>
            <person name="Klenk H.-P."/>
        </authorList>
    </citation>
    <scope>NUCLEOTIDE SEQUENCE [LARGE SCALE GENOMIC DNA]</scope>
    <source>
        <strain evidence="12 13">DSM 43911</strain>
    </source>
</reference>
<evidence type="ECO:0000256" key="2">
    <source>
        <dbReference type="ARBA" id="ARBA00012980"/>
    </source>
</evidence>
<dbReference type="GO" id="GO:0006233">
    <property type="term" value="P:dTDP biosynthetic process"/>
    <property type="evidence" value="ECO:0007669"/>
    <property type="project" value="InterPro"/>
</dbReference>
<feature type="binding site" evidence="10">
    <location>
        <begin position="21"/>
        <end position="28"/>
    </location>
    <ligand>
        <name>ATP</name>
        <dbReference type="ChEBI" id="CHEBI:30616"/>
    </ligand>
</feature>
<comment type="caution">
    <text evidence="12">The sequence shown here is derived from an EMBL/GenBank/DDBJ whole genome shotgun (WGS) entry which is preliminary data.</text>
</comment>
<comment type="catalytic activity">
    <reaction evidence="9 10">
        <text>dTMP + ATP = dTDP + ADP</text>
        <dbReference type="Rhea" id="RHEA:13517"/>
        <dbReference type="ChEBI" id="CHEBI:30616"/>
        <dbReference type="ChEBI" id="CHEBI:58369"/>
        <dbReference type="ChEBI" id="CHEBI:63528"/>
        <dbReference type="ChEBI" id="CHEBI:456216"/>
        <dbReference type="EC" id="2.7.4.9"/>
    </reaction>
</comment>
<dbReference type="PANTHER" id="PTHR10344:SF4">
    <property type="entry name" value="UMP-CMP KINASE 2, MITOCHONDRIAL"/>
    <property type="match status" value="1"/>
</dbReference>
<keyword evidence="13" id="KW-1185">Reference proteome</keyword>
<keyword evidence="8 10" id="KW-0067">ATP-binding</keyword>
<dbReference type="GO" id="GO:0005524">
    <property type="term" value="F:ATP binding"/>
    <property type="evidence" value="ECO:0007669"/>
    <property type="project" value="UniProtKB-UniRule"/>
</dbReference>
<feature type="domain" description="Thymidylate kinase-like" evidence="11">
    <location>
        <begin position="19"/>
        <end position="206"/>
    </location>
</feature>
<name>A0A495XFG0_9PSEU</name>
<keyword evidence="7 10" id="KW-0418">Kinase</keyword>
<dbReference type="GO" id="GO:0006235">
    <property type="term" value="P:dTTP biosynthetic process"/>
    <property type="evidence" value="ECO:0007669"/>
    <property type="project" value="UniProtKB-UniRule"/>
</dbReference>
<organism evidence="12 13">
    <name type="scientific">Saccharothrix variisporea</name>
    <dbReference type="NCBI Taxonomy" id="543527"/>
    <lineage>
        <taxon>Bacteria</taxon>
        <taxon>Bacillati</taxon>
        <taxon>Actinomycetota</taxon>
        <taxon>Actinomycetes</taxon>
        <taxon>Pseudonocardiales</taxon>
        <taxon>Pseudonocardiaceae</taxon>
        <taxon>Saccharothrix</taxon>
    </lineage>
</organism>
<keyword evidence="6 10" id="KW-0547">Nucleotide-binding</keyword>
<dbReference type="AlphaFoldDB" id="A0A495XFG0"/>
<evidence type="ECO:0000256" key="8">
    <source>
        <dbReference type="ARBA" id="ARBA00022840"/>
    </source>
</evidence>
<dbReference type="InterPro" id="IPR039430">
    <property type="entry name" value="Thymidylate_kin-like_dom"/>
</dbReference>
<dbReference type="Pfam" id="PF02223">
    <property type="entry name" value="Thymidylate_kin"/>
    <property type="match status" value="1"/>
</dbReference>
<proteinExistence type="inferred from homology"/>
<evidence type="ECO:0000256" key="7">
    <source>
        <dbReference type="ARBA" id="ARBA00022777"/>
    </source>
</evidence>
<dbReference type="GO" id="GO:0005737">
    <property type="term" value="C:cytoplasm"/>
    <property type="evidence" value="ECO:0007669"/>
    <property type="project" value="TreeGrafter"/>
</dbReference>
<dbReference type="SUPFAM" id="SSF52540">
    <property type="entry name" value="P-loop containing nucleoside triphosphate hydrolases"/>
    <property type="match status" value="1"/>
</dbReference>
<comment type="similarity">
    <text evidence="1 10">Belongs to the thymidylate kinase family.</text>
</comment>
<dbReference type="NCBIfam" id="TIGR00041">
    <property type="entry name" value="DTMP_kinase"/>
    <property type="match status" value="1"/>
</dbReference>
<dbReference type="EC" id="2.7.4.9" evidence="2 10"/>
<dbReference type="CDD" id="cd01672">
    <property type="entry name" value="TMPK"/>
    <property type="match status" value="1"/>
</dbReference>
<dbReference type="HAMAP" id="MF_00165">
    <property type="entry name" value="Thymidylate_kinase"/>
    <property type="match status" value="1"/>
</dbReference>
<evidence type="ECO:0000256" key="10">
    <source>
        <dbReference type="HAMAP-Rule" id="MF_00165"/>
    </source>
</evidence>
<dbReference type="OrthoDB" id="4549048at2"/>
<dbReference type="InterPro" id="IPR027417">
    <property type="entry name" value="P-loop_NTPase"/>
</dbReference>
<dbReference type="Gene3D" id="3.40.50.300">
    <property type="entry name" value="P-loop containing nucleotide triphosphate hydrolases"/>
    <property type="match status" value="1"/>
</dbReference>
<evidence type="ECO:0000256" key="6">
    <source>
        <dbReference type="ARBA" id="ARBA00022741"/>
    </source>
</evidence>
<sequence>MNLDDRHNADMSSGRFIVFEGIDGSGKTTQAQILANRIREAGRIVHVTSEPTNSPIGNLIRQGMTGRIQLDDRVIAALFAADRIDHLTNHTDGILDLLASGCTVISDRYYFSSYAYHTDYTGQAWVKHANAIAEGLLRADLTIYLDISPDIAVERLSKGRSFQERYERLDRLVSVRNSYEQAFRDADDTENIVIVDGHGDVESTSKSVWAVVEQHLTAF</sequence>
<evidence type="ECO:0000313" key="12">
    <source>
        <dbReference type="EMBL" id="RKT72429.1"/>
    </source>
</evidence>
<evidence type="ECO:0000256" key="5">
    <source>
        <dbReference type="ARBA" id="ARBA00022727"/>
    </source>
</evidence>
<keyword evidence="4 10" id="KW-0808">Transferase</keyword>
<dbReference type="EMBL" id="RBXR01000001">
    <property type="protein sequence ID" value="RKT72429.1"/>
    <property type="molecule type" value="Genomic_DNA"/>
</dbReference>
<keyword evidence="5 10" id="KW-0545">Nucleotide biosynthesis</keyword>
<evidence type="ECO:0000256" key="4">
    <source>
        <dbReference type="ARBA" id="ARBA00022679"/>
    </source>
</evidence>
<dbReference type="GO" id="GO:0004798">
    <property type="term" value="F:dTMP kinase activity"/>
    <property type="evidence" value="ECO:0007669"/>
    <property type="project" value="UniProtKB-UniRule"/>
</dbReference>
<dbReference type="InterPro" id="IPR018094">
    <property type="entry name" value="Thymidylate_kinase"/>
</dbReference>
<evidence type="ECO:0000256" key="3">
    <source>
        <dbReference type="ARBA" id="ARBA00017144"/>
    </source>
</evidence>
<evidence type="ECO:0000256" key="9">
    <source>
        <dbReference type="ARBA" id="ARBA00048743"/>
    </source>
</evidence>
<comment type="function">
    <text evidence="10">Phosphorylation of dTMP to form dTDP in both de novo and salvage pathways of dTTP synthesis.</text>
</comment>
<evidence type="ECO:0000313" key="13">
    <source>
        <dbReference type="Proteomes" id="UP000272729"/>
    </source>
</evidence>